<dbReference type="InterPro" id="IPR035281">
    <property type="entry name" value="DUF5359"/>
</dbReference>
<dbReference type="RefSeq" id="WP_229533868.1">
    <property type="nucleotide sequence ID" value="NZ_JAJHJB010000003.1"/>
</dbReference>
<keyword evidence="1" id="KW-0472">Membrane</keyword>
<keyword evidence="1" id="KW-1133">Transmembrane helix</keyword>
<dbReference type="Pfam" id="PF17313">
    <property type="entry name" value="DUF5359"/>
    <property type="match status" value="1"/>
</dbReference>
<name>A0ABS8HMH7_9FIRM</name>
<dbReference type="EMBL" id="JAJHJB010000003">
    <property type="protein sequence ID" value="MCC5464385.1"/>
    <property type="molecule type" value="Genomic_DNA"/>
</dbReference>
<sequence>MDKSKDNWMIRSEAILLRIIVICMMILVLSQLLLFKEETRSYLSKVDKMEGEQLNTAMPLYADTPLQIKEETTAVKNYQSMLRKSKVILLHMVKPSENAKVYVVVNGKRASDFIKGNSKVTVYDGDYLEIDATELEQPIQFIIKIPEKDLLSPVDGLIVEGSKGILTIGKIKFKNE</sequence>
<comment type="caution">
    <text evidence="2">The sequence shown here is derived from an EMBL/GenBank/DDBJ whole genome shotgun (WGS) entry which is preliminary data.</text>
</comment>
<accession>A0ABS8HMH7</accession>
<gene>
    <name evidence="2" type="ORF">LMF89_03285</name>
</gene>
<protein>
    <submittedName>
        <fullName evidence="2">YpfB family protein</fullName>
    </submittedName>
</protein>
<feature type="transmembrane region" description="Helical" evidence="1">
    <location>
        <begin position="15"/>
        <end position="35"/>
    </location>
</feature>
<dbReference type="Proteomes" id="UP001165492">
    <property type="component" value="Unassembled WGS sequence"/>
</dbReference>
<proteinExistence type="predicted"/>
<keyword evidence="3" id="KW-1185">Reference proteome</keyword>
<organism evidence="2 3">
    <name type="scientific">Pelosinus baikalensis</name>
    <dbReference type="NCBI Taxonomy" id="2892015"/>
    <lineage>
        <taxon>Bacteria</taxon>
        <taxon>Bacillati</taxon>
        <taxon>Bacillota</taxon>
        <taxon>Negativicutes</taxon>
        <taxon>Selenomonadales</taxon>
        <taxon>Sporomusaceae</taxon>
        <taxon>Pelosinus</taxon>
    </lineage>
</organism>
<evidence type="ECO:0000313" key="2">
    <source>
        <dbReference type="EMBL" id="MCC5464385.1"/>
    </source>
</evidence>
<reference evidence="2" key="1">
    <citation type="submission" date="2021-11" db="EMBL/GenBank/DDBJ databases">
        <title>Description of a new species Pelosinus isolated from the bottom sediments of Lake Baikal.</title>
        <authorList>
            <person name="Zakharyuk A."/>
        </authorList>
    </citation>
    <scope>NUCLEOTIDE SEQUENCE</scope>
    <source>
        <strain evidence="2">Bkl1</strain>
    </source>
</reference>
<evidence type="ECO:0000256" key="1">
    <source>
        <dbReference type="SAM" id="Phobius"/>
    </source>
</evidence>
<evidence type="ECO:0000313" key="3">
    <source>
        <dbReference type="Proteomes" id="UP001165492"/>
    </source>
</evidence>
<keyword evidence="1" id="KW-0812">Transmembrane</keyword>